<name>M5RJ58_9BACT</name>
<dbReference type="PATRIC" id="fig|1265738.3.peg.7656"/>
<accession>M5RJ58</accession>
<feature type="region of interest" description="Disordered" evidence="1">
    <location>
        <begin position="1"/>
        <end position="41"/>
    </location>
</feature>
<evidence type="ECO:0000256" key="1">
    <source>
        <dbReference type="SAM" id="MobiDB-lite"/>
    </source>
</evidence>
<keyword evidence="3" id="KW-1185">Reference proteome</keyword>
<gene>
    <name evidence="2" type="ORF">RMSM_07671</name>
</gene>
<reference evidence="2 3" key="1">
    <citation type="journal article" date="2013" name="Mar. Genomics">
        <title>Expression of sulfatases in Rhodopirellula baltica and the diversity of sulfatases in the genus Rhodopirellula.</title>
        <authorList>
            <person name="Wegner C.E."/>
            <person name="Richter-Heitmann T."/>
            <person name="Klindworth A."/>
            <person name="Klockow C."/>
            <person name="Richter M."/>
            <person name="Achstetter T."/>
            <person name="Glockner F.O."/>
            <person name="Harder J."/>
        </authorList>
    </citation>
    <scope>NUCLEOTIDE SEQUENCE [LARGE SCALE GENOMIC DNA]</scope>
    <source>
        <strain evidence="2 3">SM1</strain>
    </source>
</reference>
<comment type="caution">
    <text evidence="2">The sequence shown here is derived from an EMBL/GenBank/DDBJ whole genome shotgun (WGS) entry which is preliminary data.</text>
</comment>
<proteinExistence type="predicted"/>
<sequence length="78" mass="8093">MARGSLLTRGSSVADGRDCGESVEEFGGVDDKGSIGSMSERTPIAPMNVPFIAHANGRLGLRSYCKAVSGQSGNDFLT</sequence>
<dbReference type="AlphaFoldDB" id="M5RJ58"/>
<protein>
    <submittedName>
        <fullName evidence="2">Uncharacterized protein</fullName>
    </submittedName>
</protein>
<dbReference type="EMBL" id="ANOG01001099">
    <property type="protein sequence ID" value="EMI15407.1"/>
    <property type="molecule type" value="Genomic_DNA"/>
</dbReference>
<evidence type="ECO:0000313" key="2">
    <source>
        <dbReference type="EMBL" id="EMI15407.1"/>
    </source>
</evidence>
<organism evidence="2 3">
    <name type="scientific">Rhodopirellula maiorica SM1</name>
    <dbReference type="NCBI Taxonomy" id="1265738"/>
    <lineage>
        <taxon>Bacteria</taxon>
        <taxon>Pseudomonadati</taxon>
        <taxon>Planctomycetota</taxon>
        <taxon>Planctomycetia</taxon>
        <taxon>Pirellulales</taxon>
        <taxon>Pirellulaceae</taxon>
        <taxon>Novipirellula</taxon>
    </lineage>
</organism>
<dbReference type="Proteomes" id="UP000011991">
    <property type="component" value="Unassembled WGS sequence"/>
</dbReference>
<evidence type="ECO:0000313" key="3">
    <source>
        <dbReference type="Proteomes" id="UP000011991"/>
    </source>
</evidence>